<evidence type="ECO:0000313" key="1">
    <source>
        <dbReference type="EMBL" id="QSX31413.1"/>
    </source>
</evidence>
<organism evidence="1 2">
    <name type="scientific">Shewanella cyperi</name>
    <dbReference type="NCBI Taxonomy" id="2814292"/>
    <lineage>
        <taxon>Bacteria</taxon>
        <taxon>Pseudomonadati</taxon>
        <taxon>Pseudomonadota</taxon>
        <taxon>Gammaproteobacteria</taxon>
        <taxon>Alteromonadales</taxon>
        <taxon>Shewanellaceae</taxon>
        <taxon>Shewanella</taxon>
    </lineage>
</organism>
<dbReference type="PANTHER" id="PTHR37950">
    <property type="entry name" value="4-HYDROXYPHENYLACETATE CATABOLISM PROTEIN"/>
    <property type="match status" value="1"/>
</dbReference>
<gene>
    <name evidence="1" type="ORF">JYB88_07220</name>
</gene>
<name>A0A975AMK6_9GAMM</name>
<reference evidence="1 2" key="1">
    <citation type="submission" date="2021-03" db="EMBL/GenBank/DDBJ databases">
        <title>Novel species identification of genus Shewanella.</title>
        <authorList>
            <person name="Liu G."/>
            <person name="Zhang Q."/>
        </authorList>
    </citation>
    <scope>NUCLEOTIDE SEQUENCE [LARGE SCALE GENOMIC DNA]</scope>
    <source>
        <strain evidence="1 2">FJAT-53726</strain>
    </source>
</reference>
<dbReference type="PANTHER" id="PTHR37950:SF1">
    <property type="entry name" value="4-HYDROXYPHENYLACETATE CATABOLISM PROTEIN"/>
    <property type="match status" value="1"/>
</dbReference>
<keyword evidence="2" id="KW-1185">Reference proteome</keyword>
<dbReference type="InterPro" id="IPR004220">
    <property type="entry name" value="5-COMe_2-OHmuconate_Isoase"/>
</dbReference>
<dbReference type="AlphaFoldDB" id="A0A975AMK6"/>
<dbReference type="EMBL" id="CP071504">
    <property type="protein sequence ID" value="QSX31413.1"/>
    <property type="molecule type" value="Genomic_DNA"/>
</dbReference>
<accession>A0A975AMK6</accession>
<dbReference type="SUPFAM" id="SSF55331">
    <property type="entry name" value="Tautomerase/MIF"/>
    <property type="match status" value="1"/>
</dbReference>
<evidence type="ECO:0000313" key="2">
    <source>
        <dbReference type="Proteomes" id="UP000663281"/>
    </source>
</evidence>
<protein>
    <submittedName>
        <fullName evidence="1">5-carboxymethyl-2-hydroxymuconate Delta-isomerase</fullName>
    </submittedName>
</protein>
<dbReference type="Pfam" id="PF02962">
    <property type="entry name" value="CHMI"/>
    <property type="match status" value="1"/>
</dbReference>
<dbReference type="InterPro" id="IPR014347">
    <property type="entry name" value="Tautomerase/MIF_sf"/>
</dbReference>
<proteinExistence type="predicted"/>
<dbReference type="KEGG" id="scyp:JYB88_07220"/>
<dbReference type="CDD" id="cd00580">
    <property type="entry name" value="CHMI"/>
    <property type="match status" value="1"/>
</dbReference>
<dbReference type="RefSeq" id="WP_207325972.1">
    <property type="nucleotide sequence ID" value="NZ_CP071504.1"/>
</dbReference>
<sequence>MPHCVIEYSANALAADKVTALTDAAHGVMLSCGLFEPASVKSRAIKLEHFRLGEQGGSFVHISIAIMPGRSDGQKQTLLQAMDEALAPWLGDCNSLTMEVVELVQSAYFKRLRP</sequence>
<dbReference type="GO" id="GO:0008704">
    <property type="term" value="F:5-carboxymethyl-2-hydroxymuconate delta-isomerase activity"/>
    <property type="evidence" value="ECO:0007669"/>
    <property type="project" value="InterPro"/>
</dbReference>
<dbReference type="Proteomes" id="UP000663281">
    <property type="component" value="Chromosome"/>
</dbReference>
<dbReference type="Gene3D" id="3.30.429.10">
    <property type="entry name" value="Macrophage Migration Inhibitory Factor"/>
    <property type="match status" value="1"/>
</dbReference>